<dbReference type="Pfam" id="PF01965">
    <property type="entry name" value="DJ-1_PfpI"/>
    <property type="match status" value="1"/>
</dbReference>
<dbReference type="InterPro" id="IPR029062">
    <property type="entry name" value="Class_I_gatase-like"/>
</dbReference>
<reference evidence="2 3" key="1">
    <citation type="submission" date="2010-08" db="EMBL/GenBank/DDBJ databases">
        <title>The draft genome of Desulfovibrio fructosovorans JJ.</title>
        <authorList>
            <consortium name="US DOE Joint Genome Institute (JGI-PGF)"/>
            <person name="Lucas S."/>
            <person name="Copeland A."/>
            <person name="Lapidus A."/>
            <person name="Cheng J.-F."/>
            <person name="Bruce D."/>
            <person name="Goodwin L."/>
            <person name="Pitluck S."/>
            <person name="Land M.L."/>
            <person name="Hauser L."/>
            <person name="Chang Y.-J."/>
            <person name="Jeffries C."/>
            <person name="Wall J.D."/>
            <person name="Stahl D.A."/>
            <person name="Arkin A.P."/>
            <person name="Dehal P."/>
            <person name="Stolyar S.M."/>
            <person name="Hazen T.C."/>
            <person name="Woyke T.J."/>
        </authorList>
    </citation>
    <scope>NUCLEOTIDE SEQUENCE [LARGE SCALE GENOMIC DNA]</scope>
    <source>
        <strain evidence="2 3">JJ</strain>
    </source>
</reference>
<keyword evidence="3" id="KW-1185">Reference proteome</keyword>
<dbReference type="SUPFAM" id="SSF52317">
    <property type="entry name" value="Class I glutamine amidotransferase-like"/>
    <property type="match status" value="1"/>
</dbReference>
<evidence type="ECO:0000259" key="1">
    <source>
        <dbReference type="Pfam" id="PF01965"/>
    </source>
</evidence>
<protein>
    <submittedName>
        <fullName evidence="2">ThiJ/PfpI domain protein</fullName>
    </submittedName>
</protein>
<dbReference type="Proteomes" id="UP000006250">
    <property type="component" value="Unassembled WGS sequence"/>
</dbReference>
<accession>E1K2J7</accession>
<proteinExistence type="predicted"/>
<dbReference type="EMBL" id="AECZ01000061">
    <property type="protein sequence ID" value="EFL49162.1"/>
    <property type="molecule type" value="Genomic_DNA"/>
</dbReference>
<gene>
    <name evidence="2" type="ORF">DesfrDRAFT_4097</name>
</gene>
<comment type="caution">
    <text evidence="2">The sequence shown here is derived from an EMBL/GenBank/DDBJ whole genome shotgun (WGS) entry which is preliminary data.</text>
</comment>
<dbReference type="eggNOG" id="COG0693">
    <property type="taxonomic scope" value="Bacteria"/>
</dbReference>
<dbReference type="PANTHER" id="PTHR48094:SF19">
    <property type="entry name" value="DJ-1_PFPI DOMAIN-CONTAINING PROTEIN"/>
    <property type="match status" value="1"/>
</dbReference>
<evidence type="ECO:0000313" key="3">
    <source>
        <dbReference type="Proteomes" id="UP000006250"/>
    </source>
</evidence>
<sequence>MKKTYVLLFDGYADWEIGFALAELRRMGNVPVVGVGLSDAPVLSMGGLKVQPGRRLSDIAIDDILLFILPGGMLWEQSYPKEEIHSFLQNLDERKIPTAAICAATTVLAKAGLLQNRKHTSNSLKYLRDHVPGYTSQDHYIEALAVTDGHITTASGLGSIDFTMKIMEALRIATPDMRALWYRAFKYGEFPEELAQGENA</sequence>
<dbReference type="InterPro" id="IPR002818">
    <property type="entry name" value="DJ-1/PfpI"/>
</dbReference>
<dbReference type="InterPro" id="IPR050325">
    <property type="entry name" value="Prot/Nucl_acid_deglycase"/>
</dbReference>
<dbReference type="Gene3D" id="3.40.50.880">
    <property type="match status" value="1"/>
</dbReference>
<dbReference type="PANTHER" id="PTHR48094">
    <property type="entry name" value="PROTEIN/NUCLEIC ACID DEGLYCASE DJ-1-RELATED"/>
    <property type="match status" value="1"/>
</dbReference>
<dbReference type="OrthoDB" id="6003696at2"/>
<feature type="domain" description="DJ-1/PfpI" evidence="1">
    <location>
        <begin position="2"/>
        <end position="168"/>
    </location>
</feature>
<dbReference type="STRING" id="596151.DesfrDRAFT_4097"/>
<dbReference type="AlphaFoldDB" id="E1K2J7"/>
<dbReference type="RefSeq" id="WP_005997133.1">
    <property type="nucleotide sequence ID" value="NZ_AECZ01000061.1"/>
</dbReference>
<dbReference type="GO" id="GO:0005737">
    <property type="term" value="C:cytoplasm"/>
    <property type="evidence" value="ECO:0007669"/>
    <property type="project" value="TreeGrafter"/>
</dbReference>
<name>E1K2J7_SOLFR</name>
<evidence type="ECO:0000313" key="2">
    <source>
        <dbReference type="EMBL" id="EFL49162.1"/>
    </source>
</evidence>
<organism evidence="2 3">
    <name type="scientific">Solidesulfovibrio fructosivorans JJ]</name>
    <dbReference type="NCBI Taxonomy" id="596151"/>
    <lineage>
        <taxon>Bacteria</taxon>
        <taxon>Pseudomonadati</taxon>
        <taxon>Thermodesulfobacteriota</taxon>
        <taxon>Desulfovibrionia</taxon>
        <taxon>Desulfovibrionales</taxon>
        <taxon>Desulfovibrionaceae</taxon>
        <taxon>Solidesulfovibrio</taxon>
    </lineage>
</organism>